<dbReference type="Gene3D" id="3.40.50.1820">
    <property type="entry name" value="alpha/beta hydrolase"/>
    <property type="match status" value="1"/>
</dbReference>
<accession>A0A7X1FS57</accession>
<keyword evidence="3" id="KW-1185">Reference proteome</keyword>
<feature type="domain" description="Carboxylesterase type B" evidence="1">
    <location>
        <begin position="65"/>
        <end position="547"/>
    </location>
</feature>
<dbReference type="InterPro" id="IPR029058">
    <property type="entry name" value="AB_hydrolase_fold"/>
</dbReference>
<proteinExistence type="predicted"/>
<evidence type="ECO:0000313" key="3">
    <source>
        <dbReference type="Proteomes" id="UP000566813"/>
    </source>
</evidence>
<dbReference type="PANTHER" id="PTHR11559">
    <property type="entry name" value="CARBOXYLESTERASE"/>
    <property type="match status" value="1"/>
</dbReference>
<dbReference type="InterPro" id="IPR002018">
    <property type="entry name" value="CarbesteraseB"/>
</dbReference>
<dbReference type="RefSeq" id="WP_185663629.1">
    <property type="nucleotide sequence ID" value="NZ_JACLAW010000005.1"/>
</dbReference>
<evidence type="ECO:0000259" key="1">
    <source>
        <dbReference type="Pfam" id="PF00135"/>
    </source>
</evidence>
<dbReference type="InterPro" id="IPR050309">
    <property type="entry name" value="Type-B_Carboxylest/Lipase"/>
</dbReference>
<dbReference type="SUPFAM" id="SSF53474">
    <property type="entry name" value="alpha/beta-Hydrolases"/>
    <property type="match status" value="1"/>
</dbReference>
<comment type="caution">
    <text evidence="2">The sequence shown here is derived from an EMBL/GenBank/DDBJ whole genome shotgun (WGS) entry which is preliminary data.</text>
</comment>
<dbReference type="Proteomes" id="UP000566813">
    <property type="component" value="Unassembled WGS sequence"/>
</dbReference>
<dbReference type="EMBL" id="JACLAW010000005">
    <property type="protein sequence ID" value="MBC2665362.1"/>
    <property type="molecule type" value="Genomic_DNA"/>
</dbReference>
<gene>
    <name evidence="2" type="ORF">H7F51_07505</name>
</gene>
<dbReference type="Pfam" id="PF00135">
    <property type="entry name" value="COesterase"/>
    <property type="match status" value="1"/>
</dbReference>
<organism evidence="2 3">
    <name type="scientific">Novosphingobium flavum</name>
    <dbReference type="NCBI Taxonomy" id="1778672"/>
    <lineage>
        <taxon>Bacteria</taxon>
        <taxon>Pseudomonadati</taxon>
        <taxon>Pseudomonadota</taxon>
        <taxon>Alphaproteobacteria</taxon>
        <taxon>Sphingomonadales</taxon>
        <taxon>Sphingomonadaceae</taxon>
        <taxon>Novosphingobium</taxon>
    </lineage>
</organism>
<name>A0A7X1FS57_9SPHN</name>
<sequence length="574" mass="62649">MAATAQIGARRVHLEIGRAGASSARRRVIISILGANKMKRLIGLLPLTFGLMVPASAMAAITGPVRIEGGPVRGTTAGEPQVSVFWGLPYAAAPVGPMRFRPPQPVKGWRGTRSAERPGPICPQVFKQNIAGMKIDEDCLNLDVWTAASSGRERRPVMVWFHGGTRGAGASSDPIFNGAALAKKGVVVVVVNYRGGPLGLLATPELSRESGHAASGNYGLMDNIAALKWVQRNIAAFGGDPARVTIFGESFGAGIVNFLSLTPMTKGLFKRQITQSHALYPRDPVLLDNATRYIPSLAEAEAAGTKFMEVVGAKSTADLRAMPWPKLYEGFTKTFNLIPWAFNIDGYVLPRNFTETYAAGTHADVEALTGENRDENGGAPDTAFDFVAAGKGKPPANTISLRPLPDYLAFVDRKYGPMKDEFLRHYPAGDPREAFQSSNRAIRDNSQISPWMWAHSFTGNRKKPVFVYMFTKAPPGPDRDMVGAYHGADVRYVFNNPLPDWNSEDRRVADMMSSYWVNFARTGNPNGPGLPAWRAYDGNVRQTMELGGRFGPMPFPDPKLVDFWQRFYASQPAR</sequence>
<protein>
    <submittedName>
        <fullName evidence="2">Carboxylesterase family protein</fullName>
    </submittedName>
</protein>
<dbReference type="AlphaFoldDB" id="A0A7X1FS57"/>
<reference evidence="2 3" key="1">
    <citation type="submission" date="2020-08" db="EMBL/GenBank/DDBJ databases">
        <title>The genome sequence of type strain Novosphingobium flavum NBRC 111647.</title>
        <authorList>
            <person name="Liu Y."/>
        </authorList>
    </citation>
    <scope>NUCLEOTIDE SEQUENCE [LARGE SCALE GENOMIC DNA]</scope>
    <source>
        <strain evidence="2 3">NBRC 111647</strain>
    </source>
</reference>
<evidence type="ECO:0000313" key="2">
    <source>
        <dbReference type="EMBL" id="MBC2665362.1"/>
    </source>
</evidence>